<dbReference type="EMBL" id="CP076405">
    <property type="protein sequence ID" value="QWQ20328.2"/>
    <property type="molecule type" value="Genomic_DNA"/>
</dbReference>
<gene>
    <name evidence="2" type="ORF">KOF27_17290</name>
</gene>
<feature type="domain" description="Fimbrial-type adhesion" evidence="1">
    <location>
        <begin position="226"/>
        <end position="373"/>
    </location>
</feature>
<dbReference type="InterPro" id="IPR008966">
    <property type="entry name" value="Adhesion_dom_sf"/>
</dbReference>
<evidence type="ECO:0000313" key="2">
    <source>
        <dbReference type="EMBL" id="QWQ20328.2"/>
    </source>
</evidence>
<protein>
    <submittedName>
        <fullName evidence="2">Fimbrial protein</fullName>
    </submittedName>
</protein>
<sequence>MFVSNNKKLKDMTIVAGLLTIGVFPLSALGYPHGSAIPDGGTYTFEARMNNQLLVNEKDAETVFNFDVGNWPYFDIYCQSYMNPGGVGNTGPDSGMTFDLMSTIPTSMQNPGYLNLNEYFDVKVEIQIGGRVGQKVTVPVKDMWNGGSDPIECRPPSVNSRDYGVELRTGSSGTITFRLKKPIINGITINQAELVQVFAKKGSPANGSTAYAPIPSTRVVLGAGIITVADECTINEGNPINIDFLDVANTSEQLNGINYAQPFKIPVKCTGGSFTTGDLNIKLSLLPGASGSADFNPDYFGTLKNGVKRTNLGIVVTDNVAGTLVKPNQAYQVPDFINNQGTWNLTAAPIAAPGSSVEEGEFTSTGTILAEFQWGRSCEIIIR</sequence>
<dbReference type="Pfam" id="PF00419">
    <property type="entry name" value="Fimbrial"/>
    <property type="match status" value="1"/>
</dbReference>
<organism evidence="2 3">
    <name type="scientific">Providencia rettgeri</name>
    <dbReference type="NCBI Taxonomy" id="587"/>
    <lineage>
        <taxon>Bacteria</taxon>
        <taxon>Pseudomonadati</taxon>
        <taxon>Pseudomonadota</taxon>
        <taxon>Gammaproteobacteria</taxon>
        <taxon>Enterobacterales</taxon>
        <taxon>Morganellaceae</taxon>
        <taxon>Providencia</taxon>
    </lineage>
</organism>
<dbReference type="GO" id="GO:0007155">
    <property type="term" value="P:cell adhesion"/>
    <property type="evidence" value="ECO:0007669"/>
    <property type="project" value="InterPro"/>
</dbReference>
<dbReference type="InterPro" id="IPR036937">
    <property type="entry name" value="Adhesion_dom_fimbrial_sf"/>
</dbReference>
<dbReference type="GO" id="GO:0009289">
    <property type="term" value="C:pilus"/>
    <property type="evidence" value="ECO:0007669"/>
    <property type="project" value="InterPro"/>
</dbReference>
<evidence type="ECO:0000313" key="3">
    <source>
        <dbReference type="Proteomes" id="UP000682358"/>
    </source>
</evidence>
<dbReference type="Proteomes" id="UP000682358">
    <property type="component" value="Chromosome"/>
</dbReference>
<dbReference type="SUPFAM" id="SSF49401">
    <property type="entry name" value="Bacterial adhesins"/>
    <property type="match status" value="1"/>
</dbReference>
<dbReference type="Gene3D" id="2.60.40.1090">
    <property type="entry name" value="Fimbrial-type adhesion domain"/>
    <property type="match status" value="1"/>
</dbReference>
<evidence type="ECO:0000259" key="1">
    <source>
        <dbReference type="Pfam" id="PF00419"/>
    </source>
</evidence>
<proteinExistence type="predicted"/>
<reference evidence="2" key="1">
    <citation type="submission" date="2021-06" db="EMBL/GenBank/DDBJ databases">
        <title>Emergence of genetically related NDM-1-producing Providencia rettgeri strains in Argentina.</title>
        <authorList>
            <person name="Pasteran F."/>
            <person name="Meo A."/>
            <person name="Gomez S."/>
            <person name="Derdoy L."/>
            <person name="Albronoz E."/>
            <person name="Faccone D."/>
            <person name="Guerriero L."/>
            <person name="Archuby D."/>
            <person name="Tarzia A."/>
            <person name="Lopez M."/>
            <person name="Corso A."/>
        </authorList>
    </citation>
    <scope>NUCLEOTIDE SEQUENCE</scope>
    <source>
        <strain evidence="2">PreM15628</strain>
    </source>
</reference>
<name>A0AAJ4NHJ4_PRORE</name>
<dbReference type="AlphaFoldDB" id="A0AAJ4NHJ4"/>
<dbReference type="InterPro" id="IPR000259">
    <property type="entry name" value="Adhesion_dom_fimbrial"/>
</dbReference>
<accession>A0AAJ4NHJ4</accession>